<name>A0A0G4FYH2_VITBC</name>
<feature type="compositionally biased region" description="Basic and acidic residues" evidence="1">
    <location>
        <begin position="227"/>
        <end position="251"/>
    </location>
</feature>
<dbReference type="InParanoid" id="A0A0G4FYH2"/>
<evidence type="ECO:0000313" key="3">
    <source>
        <dbReference type="EMBL" id="CEM20065.1"/>
    </source>
</evidence>
<dbReference type="Gene3D" id="2.30.30.100">
    <property type="match status" value="1"/>
</dbReference>
<dbReference type="Proteomes" id="UP000041254">
    <property type="component" value="Unassembled WGS sequence"/>
</dbReference>
<keyword evidence="4" id="KW-1185">Reference proteome</keyword>
<feature type="compositionally biased region" description="Polar residues" evidence="1">
    <location>
        <begin position="131"/>
        <end position="143"/>
    </location>
</feature>
<gene>
    <name evidence="3" type="ORF">Vbra_6049</name>
</gene>
<feature type="region of interest" description="Disordered" evidence="1">
    <location>
        <begin position="26"/>
        <end position="68"/>
    </location>
</feature>
<dbReference type="OrthoDB" id="368909at2759"/>
<reference evidence="3 4" key="1">
    <citation type="submission" date="2014-11" db="EMBL/GenBank/DDBJ databases">
        <authorList>
            <person name="Zhu J."/>
            <person name="Qi W."/>
            <person name="Song R."/>
        </authorList>
    </citation>
    <scope>NUCLEOTIDE SEQUENCE [LARGE SCALE GENOMIC DNA]</scope>
</reference>
<protein>
    <recommendedName>
        <fullName evidence="2">Sm domain-containing protein</fullName>
    </recommendedName>
</protein>
<evidence type="ECO:0000259" key="2">
    <source>
        <dbReference type="SMART" id="SM00651"/>
    </source>
</evidence>
<dbReference type="AlphaFoldDB" id="A0A0G4FYH2"/>
<dbReference type="InterPro" id="IPR001163">
    <property type="entry name" value="Sm_dom_euk/arc"/>
</dbReference>
<proteinExistence type="predicted"/>
<dbReference type="InterPro" id="IPR010920">
    <property type="entry name" value="LSM_dom_sf"/>
</dbReference>
<dbReference type="VEuPathDB" id="CryptoDB:Vbra_6049"/>
<dbReference type="Pfam" id="PF01423">
    <property type="entry name" value="LSM"/>
    <property type="match status" value="1"/>
</dbReference>
<sequence>MEAKRDPTEEEIDAFVQEIVAQSRALTDAAAERGDDGSSWRPKRQPQRDCDAAEQQLAGGHPPVDEDDEFGELEAQLSCAELLRTLLDCLVRIRLTDDRELIGELMAYDNSGNIVLSNTEETVMLDVGEDPSSTCSGDQSGSAPSDRYRPMVRRLGGIISVPQRAIAKVEVRSPDLAAPLNHLRDMQESHAVAKALINGMNEQEQQAGAGEPSCCPQQAQEEQEPEKEEREEGGDEQRGEEGDEGGQRGDTDVVAGEANEEEEAVS</sequence>
<dbReference type="SMART" id="SM00651">
    <property type="entry name" value="Sm"/>
    <property type="match status" value="1"/>
</dbReference>
<organism evidence="3 4">
    <name type="scientific">Vitrella brassicaformis (strain CCMP3155)</name>
    <dbReference type="NCBI Taxonomy" id="1169540"/>
    <lineage>
        <taxon>Eukaryota</taxon>
        <taxon>Sar</taxon>
        <taxon>Alveolata</taxon>
        <taxon>Colpodellida</taxon>
        <taxon>Vitrellaceae</taxon>
        <taxon>Vitrella</taxon>
    </lineage>
</organism>
<dbReference type="SUPFAM" id="SSF50182">
    <property type="entry name" value="Sm-like ribonucleoproteins"/>
    <property type="match status" value="1"/>
</dbReference>
<dbReference type="EMBL" id="CDMY01000520">
    <property type="protein sequence ID" value="CEM20065.1"/>
    <property type="molecule type" value="Genomic_DNA"/>
</dbReference>
<accession>A0A0G4FYH2</accession>
<evidence type="ECO:0000313" key="4">
    <source>
        <dbReference type="Proteomes" id="UP000041254"/>
    </source>
</evidence>
<evidence type="ECO:0000256" key="1">
    <source>
        <dbReference type="SAM" id="MobiDB-lite"/>
    </source>
</evidence>
<feature type="region of interest" description="Disordered" evidence="1">
    <location>
        <begin position="129"/>
        <end position="149"/>
    </location>
</feature>
<feature type="region of interest" description="Disordered" evidence="1">
    <location>
        <begin position="203"/>
        <end position="266"/>
    </location>
</feature>
<feature type="domain" description="Sm" evidence="2">
    <location>
        <begin position="81"/>
        <end position="171"/>
    </location>
</feature>